<dbReference type="AlphaFoldDB" id="A0A1G1ZR86"/>
<dbReference type="GO" id="GO:0030246">
    <property type="term" value="F:carbohydrate binding"/>
    <property type="evidence" value="ECO:0007669"/>
    <property type="project" value="InterPro"/>
</dbReference>
<keyword evidence="1" id="KW-0732">Signal</keyword>
<dbReference type="CDD" id="cd08547">
    <property type="entry name" value="Type_II_cohesin"/>
    <property type="match status" value="1"/>
</dbReference>
<dbReference type="SUPFAM" id="SSF49384">
    <property type="entry name" value="Carbohydrate-binding domain"/>
    <property type="match status" value="1"/>
</dbReference>
<feature type="chain" id="PRO_5009581859" description="Cohesin domain-containing protein" evidence="1">
    <location>
        <begin position="22"/>
        <end position="248"/>
    </location>
</feature>
<organism evidence="2 3">
    <name type="scientific">Candidatus Harrisonbacteria bacterium RIFCSPLOWO2_02_FULL_45_10c</name>
    <dbReference type="NCBI Taxonomy" id="1798410"/>
    <lineage>
        <taxon>Bacteria</taxon>
        <taxon>Candidatus Harrisoniibacteriota</taxon>
    </lineage>
</organism>
<dbReference type="Gene3D" id="2.60.40.680">
    <property type="match status" value="1"/>
</dbReference>
<evidence type="ECO:0008006" key="4">
    <source>
        <dbReference type="Google" id="ProtNLM"/>
    </source>
</evidence>
<dbReference type="STRING" id="1798410.A3H63_00555"/>
<protein>
    <recommendedName>
        <fullName evidence="4">Cohesin domain-containing protein</fullName>
    </recommendedName>
</protein>
<dbReference type="InterPro" id="IPR008965">
    <property type="entry name" value="CBM2/CBM3_carb-bd_dom_sf"/>
</dbReference>
<evidence type="ECO:0000313" key="3">
    <source>
        <dbReference type="Proteomes" id="UP000176284"/>
    </source>
</evidence>
<reference evidence="2 3" key="1">
    <citation type="journal article" date="2016" name="Nat. Commun.">
        <title>Thousands of microbial genomes shed light on interconnected biogeochemical processes in an aquifer system.</title>
        <authorList>
            <person name="Anantharaman K."/>
            <person name="Brown C.T."/>
            <person name="Hug L.A."/>
            <person name="Sharon I."/>
            <person name="Castelle C.J."/>
            <person name="Probst A.J."/>
            <person name="Thomas B.C."/>
            <person name="Singh A."/>
            <person name="Wilkins M.J."/>
            <person name="Karaoz U."/>
            <person name="Brodie E.L."/>
            <person name="Williams K.H."/>
            <person name="Hubbard S.S."/>
            <person name="Banfield J.F."/>
        </authorList>
    </citation>
    <scope>NUCLEOTIDE SEQUENCE [LARGE SCALE GENOMIC DNA]</scope>
</reference>
<evidence type="ECO:0000313" key="2">
    <source>
        <dbReference type="EMBL" id="OGY67052.1"/>
    </source>
</evidence>
<dbReference type="Proteomes" id="UP000176284">
    <property type="component" value="Unassembled WGS sequence"/>
</dbReference>
<name>A0A1G1ZR86_9BACT</name>
<sequence length="248" mass="26874">MKKIFFPLFLLFLFRAGIAEAANLRLSPAAGSFVVGSTFDISVIMNTDAVPVNTIEVELNFPPDKLQIVNPSLGRSIVQIWASPPTFSNQEGRIYFIGGIPSPGINISEGVVQSFTFRVTAPGDAKISFGKNISILANDGFGTNVLKQTSPAVFSLVLSPAQGPEVFSPTHPEQGKWYQDVNPIMKWIASRGSEGSSYLMDHNPNTVPNPAIINTNSEATFTNLESGIWYFHVREKAGGRWGASAIIL</sequence>
<proteinExistence type="predicted"/>
<accession>A0A1G1ZR86</accession>
<gene>
    <name evidence="2" type="ORF">A3H63_00555</name>
</gene>
<dbReference type="EMBL" id="MHJM01000033">
    <property type="protein sequence ID" value="OGY67052.1"/>
    <property type="molecule type" value="Genomic_DNA"/>
</dbReference>
<comment type="caution">
    <text evidence="2">The sequence shown here is derived from an EMBL/GenBank/DDBJ whole genome shotgun (WGS) entry which is preliminary data.</text>
</comment>
<feature type="signal peptide" evidence="1">
    <location>
        <begin position="1"/>
        <end position="21"/>
    </location>
</feature>
<evidence type="ECO:0000256" key="1">
    <source>
        <dbReference type="SAM" id="SignalP"/>
    </source>
</evidence>